<dbReference type="PANTHER" id="PTHR43066">
    <property type="entry name" value="RHOMBOID-RELATED PROTEIN"/>
    <property type="match status" value="1"/>
</dbReference>
<dbReference type="AlphaFoldDB" id="A0A538TJ11"/>
<sequence>MYYFFYIPVGTEARVRGTPWGTIALACANVGAFLFFRLAPGFEPEFYRLTLLPGEPSMITSITSSFLHAGWVHLLSNLLYLGILAPPIESRLGTTRFLIAYLGFAGLANLAQAGWMLAAAPDLASTPILGSSGAIAGVMGLFLVRLYFVRLRFASVTLLYFQGITRANKFALPAVVAIAAWFALQAIYQLVEPVEGTAYVSHLAGLGSGVGLGLLMGLAGEGRLERRLILGDRYAQKGEWFAALGEYEAYLAKRPGDPEVLIRAARVHRVTHQSSESLARFREAISGWLKRGEIEEACDAFDEMKRLLGDVTIPPGDLLRVARGYEERGRPSDASRAYEAYGRHHPEAAGAVTALLKCADIEWKALNNPGRALYVCQELLSYSSLTPEVERLARDRLRALEEALALQRGAA</sequence>
<evidence type="ECO:0000256" key="4">
    <source>
        <dbReference type="ARBA" id="ARBA00022692"/>
    </source>
</evidence>
<proteinExistence type="predicted"/>
<protein>
    <submittedName>
        <fullName evidence="9">Rhomboid family intramembrane serine protease</fullName>
    </submittedName>
</protein>
<dbReference type="PANTHER" id="PTHR43066:SF26">
    <property type="entry name" value="RHOMBOID PROTEASE GLPG"/>
    <property type="match status" value="1"/>
</dbReference>
<feature type="transmembrane region" description="Helical" evidence="7">
    <location>
        <begin position="170"/>
        <end position="191"/>
    </location>
</feature>
<evidence type="ECO:0000313" key="9">
    <source>
        <dbReference type="EMBL" id="TMQ63603.1"/>
    </source>
</evidence>
<comment type="caution">
    <text evidence="9">The sequence shown here is derived from an EMBL/GenBank/DDBJ whole genome shotgun (WGS) entry which is preliminary data.</text>
</comment>
<feature type="transmembrane region" description="Helical" evidence="7">
    <location>
        <begin position="59"/>
        <end position="85"/>
    </location>
</feature>
<dbReference type="Gene3D" id="1.20.1540.10">
    <property type="entry name" value="Rhomboid-like"/>
    <property type="match status" value="1"/>
</dbReference>
<evidence type="ECO:0000313" key="10">
    <source>
        <dbReference type="Proteomes" id="UP000317366"/>
    </source>
</evidence>
<comment type="subcellular location">
    <subcellularLocation>
        <location evidence="1">Membrane</location>
        <topology evidence="1">Multi-pass membrane protein</topology>
    </subcellularLocation>
</comment>
<dbReference type="Pfam" id="PF01694">
    <property type="entry name" value="Rhomboid"/>
    <property type="match status" value="1"/>
</dbReference>
<keyword evidence="3" id="KW-0997">Cell inner membrane</keyword>
<feature type="transmembrane region" description="Helical" evidence="7">
    <location>
        <begin position="97"/>
        <end position="116"/>
    </location>
</feature>
<evidence type="ECO:0000259" key="8">
    <source>
        <dbReference type="Pfam" id="PF01694"/>
    </source>
</evidence>
<dbReference type="SUPFAM" id="SSF144091">
    <property type="entry name" value="Rhomboid-like"/>
    <property type="match status" value="1"/>
</dbReference>
<feature type="transmembrane region" description="Helical" evidence="7">
    <location>
        <begin position="197"/>
        <end position="219"/>
    </location>
</feature>
<evidence type="ECO:0000256" key="1">
    <source>
        <dbReference type="ARBA" id="ARBA00004141"/>
    </source>
</evidence>
<evidence type="ECO:0000256" key="6">
    <source>
        <dbReference type="ARBA" id="ARBA00023136"/>
    </source>
</evidence>
<accession>A0A538TJ11</accession>
<keyword evidence="4 7" id="KW-0812">Transmembrane</keyword>
<dbReference type="Proteomes" id="UP000317366">
    <property type="component" value="Unassembled WGS sequence"/>
</dbReference>
<name>A0A538TJ11_UNCEI</name>
<keyword evidence="9" id="KW-0645">Protease</keyword>
<gene>
    <name evidence="9" type="ORF">E6K77_05020</name>
</gene>
<dbReference type="InterPro" id="IPR011990">
    <property type="entry name" value="TPR-like_helical_dom_sf"/>
</dbReference>
<keyword evidence="2" id="KW-1003">Cell membrane</keyword>
<feature type="transmembrane region" description="Helical" evidence="7">
    <location>
        <begin position="128"/>
        <end position="149"/>
    </location>
</feature>
<keyword evidence="9" id="KW-0378">Hydrolase</keyword>
<keyword evidence="6 7" id="KW-0472">Membrane</keyword>
<evidence type="ECO:0000256" key="3">
    <source>
        <dbReference type="ARBA" id="ARBA00022519"/>
    </source>
</evidence>
<evidence type="ECO:0000256" key="7">
    <source>
        <dbReference type="SAM" id="Phobius"/>
    </source>
</evidence>
<dbReference type="SUPFAM" id="SSF48452">
    <property type="entry name" value="TPR-like"/>
    <property type="match status" value="1"/>
</dbReference>
<organism evidence="9 10">
    <name type="scientific">Eiseniibacteriota bacterium</name>
    <dbReference type="NCBI Taxonomy" id="2212470"/>
    <lineage>
        <taxon>Bacteria</taxon>
        <taxon>Candidatus Eiseniibacteriota</taxon>
    </lineage>
</organism>
<feature type="domain" description="Peptidase S54 rhomboid" evidence="8">
    <location>
        <begin position="58"/>
        <end position="216"/>
    </location>
</feature>
<keyword evidence="5 7" id="KW-1133">Transmembrane helix</keyword>
<dbReference type="InterPro" id="IPR022764">
    <property type="entry name" value="Peptidase_S54_rhomboid_dom"/>
</dbReference>
<reference evidence="9 10" key="1">
    <citation type="journal article" date="2019" name="Nat. Microbiol.">
        <title>Mediterranean grassland soil C-N compound turnover is dependent on rainfall and depth, and is mediated by genomically divergent microorganisms.</title>
        <authorList>
            <person name="Diamond S."/>
            <person name="Andeer P.F."/>
            <person name="Li Z."/>
            <person name="Crits-Christoph A."/>
            <person name="Burstein D."/>
            <person name="Anantharaman K."/>
            <person name="Lane K.R."/>
            <person name="Thomas B.C."/>
            <person name="Pan C."/>
            <person name="Northen T.R."/>
            <person name="Banfield J.F."/>
        </authorList>
    </citation>
    <scope>NUCLEOTIDE SEQUENCE [LARGE SCALE GENOMIC DNA]</scope>
    <source>
        <strain evidence="9">WS_7</strain>
    </source>
</reference>
<evidence type="ECO:0000256" key="5">
    <source>
        <dbReference type="ARBA" id="ARBA00022989"/>
    </source>
</evidence>
<evidence type="ECO:0000256" key="2">
    <source>
        <dbReference type="ARBA" id="ARBA00022475"/>
    </source>
</evidence>
<dbReference type="EMBL" id="VBOX01000056">
    <property type="protein sequence ID" value="TMQ63603.1"/>
    <property type="molecule type" value="Genomic_DNA"/>
</dbReference>
<dbReference type="GO" id="GO:0016020">
    <property type="term" value="C:membrane"/>
    <property type="evidence" value="ECO:0007669"/>
    <property type="project" value="UniProtKB-SubCell"/>
</dbReference>
<dbReference type="InterPro" id="IPR035952">
    <property type="entry name" value="Rhomboid-like_sf"/>
</dbReference>
<dbReference type="GO" id="GO:0004252">
    <property type="term" value="F:serine-type endopeptidase activity"/>
    <property type="evidence" value="ECO:0007669"/>
    <property type="project" value="InterPro"/>
</dbReference>
<dbReference type="Gene3D" id="1.25.40.10">
    <property type="entry name" value="Tetratricopeptide repeat domain"/>
    <property type="match status" value="1"/>
</dbReference>
<dbReference type="GO" id="GO:0006508">
    <property type="term" value="P:proteolysis"/>
    <property type="evidence" value="ECO:0007669"/>
    <property type="project" value="UniProtKB-KW"/>
</dbReference>
<feature type="transmembrane region" description="Helical" evidence="7">
    <location>
        <begin position="20"/>
        <end position="39"/>
    </location>
</feature>